<dbReference type="Gene3D" id="4.10.410.40">
    <property type="match status" value="1"/>
</dbReference>
<organism evidence="1 2">
    <name type="scientific">Coprococcus comes ATCC 27758</name>
    <dbReference type="NCBI Taxonomy" id="470146"/>
    <lineage>
        <taxon>Bacteria</taxon>
        <taxon>Bacillati</taxon>
        <taxon>Bacillota</taxon>
        <taxon>Clostridia</taxon>
        <taxon>Lachnospirales</taxon>
        <taxon>Lachnospiraceae</taxon>
        <taxon>Coprococcus</taxon>
    </lineage>
</organism>
<name>C0BA68_9FIRM</name>
<proteinExistence type="predicted"/>
<reference evidence="1 2" key="1">
    <citation type="submission" date="2009-02" db="EMBL/GenBank/DDBJ databases">
        <authorList>
            <person name="Fulton L."/>
            <person name="Clifton S."/>
            <person name="Fulton B."/>
            <person name="Xu J."/>
            <person name="Minx P."/>
            <person name="Pepin K.H."/>
            <person name="Johnson M."/>
            <person name="Bhonagiri V."/>
            <person name="Nash W.E."/>
            <person name="Mardis E.R."/>
            <person name="Wilson R.K."/>
        </authorList>
    </citation>
    <scope>NUCLEOTIDE SEQUENCE [LARGE SCALE GENOMIC DNA]</scope>
    <source>
        <strain evidence="1 2">ATCC 27758</strain>
    </source>
</reference>
<dbReference type="Proteomes" id="UP000003793">
    <property type="component" value="Unassembled WGS sequence"/>
</dbReference>
<accession>C0BA68</accession>
<evidence type="ECO:0000313" key="2">
    <source>
        <dbReference type="Proteomes" id="UP000003793"/>
    </source>
</evidence>
<dbReference type="EMBL" id="ABVR01000041">
    <property type="protein sequence ID" value="EEG89710.1"/>
    <property type="molecule type" value="Genomic_DNA"/>
</dbReference>
<dbReference type="GeneID" id="92824970"/>
<dbReference type="RefSeq" id="WP_008375467.1">
    <property type="nucleotide sequence ID" value="NZ_CP102277.1"/>
</dbReference>
<comment type="caution">
    <text evidence="1">The sequence shown here is derived from an EMBL/GenBank/DDBJ whole genome shotgun (WGS) entry which is preliminary data.</text>
</comment>
<sequence length="141" mass="15280">MSAGMSTINTVLKAGATASALTQLCKIKSYPQLGGERETIETTDMEDNAQTFVPGVQSVSAMQFTCNYDKEKYASIKETANTDQIYELDFGADGKDGKFSWKGQHDVFVNEGAVNGAREMTLSILPSTEIYNKDAATQFPG</sequence>
<dbReference type="Pfam" id="PF08813">
    <property type="entry name" value="Phage_tail_3"/>
    <property type="match status" value="1"/>
</dbReference>
<dbReference type="HOGENOM" id="CLU_1803703_0_0_9"/>
<dbReference type="InterPro" id="IPR014918">
    <property type="entry name" value="Phage_tail_3"/>
</dbReference>
<dbReference type="AlphaFoldDB" id="C0BA68"/>
<protein>
    <recommendedName>
        <fullName evidence="3">Phage tail protein</fullName>
    </recommendedName>
</protein>
<evidence type="ECO:0000313" key="1">
    <source>
        <dbReference type="EMBL" id="EEG89710.1"/>
    </source>
</evidence>
<gene>
    <name evidence="1" type="ORF">COPCOM_02700</name>
</gene>
<reference evidence="1 2" key="2">
    <citation type="submission" date="2009-03" db="EMBL/GenBank/DDBJ databases">
        <title>Draft genome sequence of Coprococcus comes (ATCC 27758).</title>
        <authorList>
            <person name="Sudarsanam P."/>
            <person name="Ley R."/>
            <person name="Guruge J."/>
            <person name="Turnbaugh P.J."/>
            <person name="Mahowald M."/>
            <person name="Liep D."/>
            <person name="Gordon J."/>
        </authorList>
    </citation>
    <scope>NUCLEOTIDE SEQUENCE [LARGE SCALE GENOMIC DNA]</scope>
    <source>
        <strain evidence="1 2">ATCC 27758</strain>
    </source>
</reference>
<evidence type="ECO:0008006" key="3">
    <source>
        <dbReference type="Google" id="ProtNLM"/>
    </source>
</evidence>